<organism evidence="1 2">
    <name type="scientific">Papaver somniferum</name>
    <name type="common">Opium poppy</name>
    <dbReference type="NCBI Taxonomy" id="3469"/>
    <lineage>
        <taxon>Eukaryota</taxon>
        <taxon>Viridiplantae</taxon>
        <taxon>Streptophyta</taxon>
        <taxon>Embryophyta</taxon>
        <taxon>Tracheophyta</taxon>
        <taxon>Spermatophyta</taxon>
        <taxon>Magnoliopsida</taxon>
        <taxon>Ranunculales</taxon>
        <taxon>Papaveraceae</taxon>
        <taxon>Papaveroideae</taxon>
        <taxon>Papaver</taxon>
    </lineage>
</organism>
<protein>
    <submittedName>
        <fullName evidence="1">Uncharacterized protein</fullName>
    </submittedName>
</protein>
<keyword evidence="2" id="KW-1185">Reference proteome</keyword>
<dbReference type="AlphaFoldDB" id="A0A4Y7IG33"/>
<evidence type="ECO:0000313" key="1">
    <source>
        <dbReference type="EMBL" id="RZC47873.1"/>
    </source>
</evidence>
<dbReference type="Gramene" id="RZC47873">
    <property type="protein sequence ID" value="RZC47873"/>
    <property type="gene ID" value="C5167_040809"/>
</dbReference>
<proteinExistence type="predicted"/>
<dbReference type="EMBL" id="CM010715">
    <property type="protein sequence ID" value="RZC47873.1"/>
    <property type="molecule type" value="Genomic_DNA"/>
</dbReference>
<name>A0A4Y7IG33_PAPSO</name>
<evidence type="ECO:0000313" key="2">
    <source>
        <dbReference type="Proteomes" id="UP000316621"/>
    </source>
</evidence>
<dbReference type="Proteomes" id="UP000316621">
    <property type="component" value="Chromosome 1"/>
</dbReference>
<gene>
    <name evidence="1" type="ORF">C5167_040809</name>
</gene>
<accession>A0A4Y7IG33</accession>
<sequence>MFFFLLALFLFMVFSLSKIWDLPFFYFNLGFYFSSIRIFTIHLG</sequence>
<reference evidence="1 2" key="1">
    <citation type="journal article" date="2018" name="Science">
        <title>The opium poppy genome and morphinan production.</title>
        <authorList>
            <person name="Guo L."/>
            <person name="Winzer T."/>
            <person name="Yang X."/>
            <person name="Li Y."/>
            <person name="Ning Z."/>
            <person name="He Z."/>
            <person name="Teodor R."/>
            <person name="Lu Y."/>
            <person name="Bowser T.A."/>
            <person name="Graham I.A."/>
            <person name="Ye K."/>
        </authorList>
    </citation>
    <scope>NUCLEOTIDE SEQUENCE [LARGE SCALE GENOMIC DNA]</scope>
    <source>
        <strain evidence="2">cv. HN1</strain>
        <tissue evidence="1">Leaves</tissue>
    </source>
</reference>